<comment type="caution">
    <text evidence="3">The sequence shown here is derived from an EMBL/GenBank/DDBJ whole genome shotgun (WGS) entry which is preliminary data.</text>
</comment>
<evidence type="ECO:0000313" key="4">
    <source>
        <dbReference type="Proteomes" id="UP000520814"/>
    </source>
</evidence>
<evidence type="ECO:0000259" key="2">
    <source>
        <dbReference type="Pfam" id="PF04909"/>
    </source>
</evidence>
<dbReference type="PANTHER" id="PTHR43569:SF2">
    <property type="entry name" value="AMIDOHYDROLASE-RELATED DOMAIN-CONTAINING PROTEIN"/>
    <property type="match status" value="1"/>
</dbReference>
<name>A0A7W9W8Z0_ARMRO</name>
<proteinExistence type="inferred from homology"/>
<dbReference type="InterPro" id="IPR052350">
    <property type="entry name" value="Metallo-dep_Lactonases"/>
</dbReference>
<dbReference type="InterPro" id="IPR006680">
    <property type="entry name" value="Amidohydro-rel"/>
</dbReference>
<dbReference type="Proteomes" id="UP000520814">
    <property type="component" value="Unassembled WGS sequence"/>
</dbReference>
<dbReference type="EMBL" id="JACHGW010000004">
    <property type="protein sequence ID" value="MBB6052756.1"/>
    <property type="molecule type" value="Genomic_DNA"/>
</dbReference>
<feature type="domain" description="Amidohydrolase-related" evidence="2">
    <location>
        <begin position="12"/>
        <end position="292"/>
    </location>
</feature>
<dbReference type="Pfam" id="PF04909">
    <property type="entry name" value="Amidohydro_2"/>
    <property type="match status" value="1"/>
</dbReference>
<evidence type="ECO:0000256" key="1">
    <source>
        <dbReference type="ARBA" id="ARBA00038310"/>
    </source>
</evidence>
<reference evidence="3 4" key="1">
    <citation type="submission" date="2020-08" db="EMBL/GenBank/DDBJ databases">
        <title>Genomic Encyclopedia of Type Strains, Phase IV (KMG-IV): sequencing the most valuable type-strain genomes for metagenomic binning, comparative biology and taxonomic classification.</title>
        <authorList>
            <person name="Goeker M."/>
        </authorList>
    </citation>
    <scope>NUCLEOTIDE SEQUENCE [LARGE SCALE GENOMIC DNA]</scope>
    <source>
        <strain evidence="3 4">DSM 23562</strain>
    </source>
</reference>
<keyword evidence="4" id="KW-1185">Reference proteome</keyword>
<dbReference type="PANTHER" id="PTHR43569">
    <property type="entry name" value="AMIDOHYDROLASE"/>
    <property type="match status" value="1"/>
</dbReference>
<keyword evidence="3" id="KW-0378">Hydrolase</keyword>
<dbReference type="Gene3D" id="3.20.20.140">
    <property type="entry name" value="Metal-dependent hydrolases"/>
    <property type="match status" value="1"/>
</dbReference>
<dbReference type="RefSeq" id="WP_184202358.1">
    <property type="nucleotide sequence ID" value="NZ_JACHGW010000004.1"/>
</dbReference>
<organism evidence="3 4">
    <name type="scientific">Armatimonas rosea</name>
    <dbReference type="NCBI Taxonomy" id="685828"/>
    <lineage>
        <taxon>Bacteria</taxon>
        <taxon>Bacillati</taxon>
        <taxon>Armatimonadota</taxon>
        <taxon>Armatimonadia</taxon>
        <taxon>Armatimonadales</taxon>
        <taxon>Armatimonadaceae</taxon>
        <taxon>Armatimonas</taxon>
    </lineage>
</organism>
<dbReference type="AlphaFoldDB" id="A0A7W9W8Z0"/>
<comment type="similarity">
    <text evidence="1">Belongs to the metallo-dependent hydrolases superfamily.</text>
</comment>
<evidence type="ECO:0000313" key="3">
    <source>
        <dbReference type="EMBL" id="MBB6052756.1"/>
    </source>
</evidence>
<dbReference type="SUPFAM" id="SSF51556">
    <property type="entry name" value="Metallo-dependent hydrolases"/>
    <property type="match status" value="1"/>
</dbReference>
<gene>
    <name evidence="3" type="ORF">HNQ39_004577</name>
</gene>
<protein>
    <submittedName>
        <fullName evidence="3">Putative TIM-barrel fold metal-dependent hydrolase</fullName>
    </submittedName>
</protein>
<sequence>MARLTLETLPIIDTHQHLWDFTKFQPPWLKTEPKLNHSMTLKDYAKATAGLNVVKTVYMEVDVAPKQQVAEAKYVAGLSASRKTVMAAGVVSCRPALPGFAAYAKMLAKSPYHPYIKGLRQVLQVPDAPRGLCLQPTYVKNIQLLGELGLSFDICIRPTELSDAAKLVDKCPKTRFILDHCGNGMAANPNQAQWERDIKELAKRPNIVCKVSGIVKTVKPGMNAVEALTPVIVPTLDAFGPDRVMFGGDWPVCNIATTFRGWVETLREIVKDRPEDEQRKLFHDNAEAFYGLKK</sequence>
<dbReference type="GO" id="GO:0016787">
    <property type="term" value="F:hydrolase activity"/>
    <property type="evidence" value="ECO:0007669"/>
    <property type="project" value="UniProtKB-KW"/>
</dbReference>
<dbReference type="InterPro" id="IPR032466">
    <property type="entry name" value="Metal_Hydrolase"/>
</dbReference>
<accession>A0A7W9W8Z0</accession>